<dbReference type="NCBIfam" id="TIGR02182">
    <property type="entry name" value="GRXB"/>
    <property type="match status" value="1"/>
</dbReference>
<organism evidence="2 3">
    <name type="scientific">Vibrio tritonius</name>
    <dbReference type="NCBI Taxonomy" id="1435069"/>
    <lineage>
        <taxon>Bacteria</taxon>
        <taxon>Pseudomonadati</taxon>
        <taxon>Pseudomonadota</taxon>
        <taxon>Gammaproteobacteria</taxon>
        <taxon>Vibrionales</taxon>
        <taxon>Vibrionaceae</taxon>
        <taxon>Vibrio</taxon>
    </lineage>
</organism>
<name>A0ABS7YTF0_9VIBR</name>
<feature type="domain" description="GST N-terminal" evidence="1">
    <location>
        <begin position="1"/>
        <end position="77"/>
    </location>
</feature>
<dbReference type="Pfam" id="PF13417">
    <property type="entry name" value="GST_N_3"/>
    <property type="match status" value="1"/>
</dbReference>
<dbReference type="EMBL" id="JAIWIU010000166">
    <property type="protein sequence ID" value="MCA2018327.1"/>
    <property type="molecule type" value="Genomic_DNA"/>
</dbReference>
<reference evidence="3" key="1">
    <citation type="submission" date="2023-07" db="EMBL/GenBank/DDBJ databases">
        <title>Molecular identification of indigenous halophilic bacteria isolated from red sea cost, biodegradation of synthetic dyes and assessment of degraded metabolite toxicity.</title>
        <authorList>
            <person name="Chaieb K."/>
            <person name="Altayb H.N."/>
        </authorList>
    </citation>
    <scope>NUCLEOTIDE SEQUENCE [LARGE SCALE GENOMIC DNA]</scope>
    <source>
        <strain evidence="3">K20</strain>
    </source>
</reference>
<dbReference type="Gene3D" id="1.20.1050.10">
    <property type="match status" value="1"/>
</dbReference>
<dbReference type="InterPro" id="IPR004045">
    <property type="entry name" value="Glutathione_S-Trfase_N"/>
</dbReference>
<dbReference type="InterPro" id="IPR036249">
    <property type="entry name" value="Thioredoxin-like_sf"/>
</dbReference>
<comment type="caution">
    <text evidence="2">The sequence shown here is derived from an EMBL/GenBank/DDBJ whole genome shotgun (WGS) entry which is preliminary data.</text>
</comment>
<evidence type="ECO:0000259" key="1">
    <source>
        <dbReference type="PROSITE" id="PS50404"/>
    </source>
</evidence>
<sequence>MKLFLFHHCPFCVKAMMAAGYKKLDVEWVFLQNHDVDARIEKVGANMVPILQKDDGSYMAESLDIVAYLDAANSQVPAIAAAKHDQQIKQWLSDSMPLISPLLYPRWLEIELPEFQSSEATAWFTKNKTALISMSFEEALTCTPEFLTKVNSALTQLTWLELPSVRNHQLSYDDINLYPFLRNLTVVKGIEFPSIVRQYIDEVTQLTGTPVYDNVAV</sequence>
<gene>
    <name evidence="2" type="primary">grxB</name>
    <name evidence="2" type="ORF">LDJ79_19575</name>
</gene>
<dbReference type="Proteomes" id="UP001199044">
    <property type="component" value="Unassembled WGS sequence"/>
</dbReference>
<dbReference type="RefSeq" id="WP_225251793.1">
    <property type="nucleotide sequence ID" value="NZ_JAIWIU010000166.1"/>
</dbReference>
<dbReference type="CDD" id="cd03199">
    <property type="entry name" value="GST_C_GRX2"/>
    <property type="match status" value="1"/>
</dbReference>
<dbReference type="InterPro" id="IPR036282">
    <property type="entry name" value="Glutathione-S-Trfase_C_sf"/>
</dbReference>
<dbReference type="SUPFAM" id="SSF47616">
    <property type="entry name" value="GST C-terminal domain-like"/>
    <property type="match status" value="1"/>
</dbReference>
<dbReference type="PROSITE" id="PS50404">
    <property type="entry name" value="GST_NTER"/>
    <property type="match status" value="1"/>
</dbReference>
<keyword evidence="3" id="KW-1185">Reference proteome</keyword>
<dbReference type="NCBIfam" id="NF007702">
    <property type="entry name" value="PRK10387.1"/>
    <property type="match status" value="1"/>
</dbReference>
<dbReference type="SUPFAM" id="SSF52833">
    <property type="entry name" value="Thioredoxin-like"/>
    <property type="match status" value="1"/>
</dbReference>
<dbReference type="CDD" id="cd03037">
    <property type="entry name" value="GST_N_GRX2"/>
    <property type="match status" value="1"/>
</dbReference>
<dbReference type="InterPro" id="IPR007494">
    <property type="entry name" value="Glutaredoxin2_C"/>
</dbReference>
<protein>
    <submittedName>
        <fullName evidence="2">Glutaredoxin 2</fullName>
    </submittedName>
</protein>
<dbReference type="InterPro" id="IPR011901">
    <property type="entry name" value="Grx2"/>
</dbReference>
<dbReference type="Pfam" id="PF04399">
    <property type="entry name" value="Glutaredoxin2_C"/>
    <property type="match status" value="1"/>
</dbReference>
<evidence type="ECO:0000313" key="3">
    <source>
        <dbReference type="Proteomes" id="UP001199044"/>
    </source>
</evidence>
<proteinExistence type="predicted"/>
<dbReference type="Gene3D" id="3.40.30.10">
    <property type="entry name" value="Glutaredoxin"/>
    <property type="match status" value="1"/>
</dbReference>
<evidence type="ECO:0000313" key="2">
    <source>
        <dbReference type="EMBL" id="MCA2018327.1"/>
    </source>
</evidence>
<accession>A0ABS7YTF0</accession>